<sequence length="580" mass="65598">MNIRNDEAKENFIWRKPIDGFRNLAFGLGIGISLTIGFGSVQITPALAQKSERRNTGKVLSSINAPAKTSTSGRKTEETDRSRAEEKFADLVAKTKDIEAKFRTAEEKKDIPALKVLCPKLADLYIECGDMLMAGGLLDGAGARYFAAVKLAPDNSRALSGLGYVLLQQNLNDQAAVTLQKCISTFPEKLDPADKVVKYMATNNLGIALIEIARIQPRRSQRTLYTKAARTLKDAISQMPDLHFAYFNLGRVYEGREAWAMALDNYKLAAEKNPRDIEAHMAMLRIAKEHLRDEKMASSIVRKALEMNPNAPGLHFLRGEDLARSGKTETSFFNYWREFFVNPATPWAQEALQKIKEQMVVEFDNIDREDTLHLFMKGYKFFQEKNYDKAFEFYNLASKRDPSNPVLRLMMADTLKQQEKFKEAIDAYVEAIQASDKKLSFLYYELANTLMKMKQYDRAADIFSDSVALNPFNVQAYVNWAMCHFELKEYSDASAILFKATTLFPDSTFVHFNLGKALLHSGKVNLAKQEFEHVLNKKTGDDIKKASQAYLKEIDDSMKKNGEKKSSAKTGTKARSKKSK</sequence>
<keyword evidence="5" id="KW-0472">Membrane</keyword>
<dbReference type="SMART" id="SM00028">
    <property type="entry name" value="TPR"/>
    <property type="match status" value="8"/>
</dbReference>
<dbReference type="Gene3D" id="1.25.40.10">
    <property type="entry name" value="Tetratricopeptide repeat domain"/>
    <property type="match status" value="4"/>
</dbReference>
<feature type="compositionally biased region" description="Polar residues" evidence="4">
    <location>
        <begin position="58"/>
        <end position="73"/>
    </location>
</feature>
<dbReference type="EMBL" id="PGXC01000041">
    <property type="protein sequence ID" value="PKK88580.1"/>
    <property type="molecule type" value="Genomic_DNA"/>
</dbReference>
<protein>
    <submittedName>
        <fullName evidence="6">Uncharacterized protein</fullName>
    </submittedName>
</protein>
<feature type="transmembrane region" description="Helical" evidence="5">
    <location>
        <begin position="21"/>
        <end position="41"/>
    </location>
</feature>
<evidence type="ECO:0000313" key="7">
    <source>
        <dbReference type="Proteomes" id="UP000233256"/>
    </source>
</evidence>
<evidence type="ECO:0000313" key="6">
    <source>
        <dbReference type="EMBL" id="PKK88580.1"/>
    </source>
</evidence>
<keyword evidence="5" id="KW-1133">Transmembrane helix</keyword>
<evidence type="ECO:0000256" key="4">
    <source>
        <dbReference type="SAM" id="MobiDB-lite"/>
    </source>
</evidence>
<dbReference type="PANTHER" id="PTHR44943">
    <property type="entry name" value="CELLULOSE SYNTHASE OPERON PROTEIN C"/>
    <property type="match status" value="1"/>
</dbReference>
<dbReference type="Pfam" id="PF12895">
    <property type="entry name" value="ANAPC3"/>
    <property type="match status" value="1"/>
</dbReference>
<feature type="compositionally biased region" description="Basic and acidic residues" evidence="4">
    <location>
        <begin position="555"/>
        <end position="566"/>
    </location>
</feature>
<feature type="repeat" description="TPR" evidence="3">
    <location>
        <begin position="243"/>
        <end position="276"/>
    </location>
</feature>
<evidence type="ECO:0000256" key="2">
    <source>
        <dbReference type="ARBA" id="ARBA00022803"/>
    </source>
</evidence>
<evidence type="ECO:0000256" key="5">
    <source>
        <dbReference type="SAM" id="Phobius"/>
    </source>
</evidence>
<feature type="repeat" description="TPR" evidence="3">
    <location>
        <begin position="440"/>
        <end position="473"/>
    </location>
</feature>
<dbReference type="InterPro" id="IPR011990">
    <property type="entry name" value="TPR-like_helical_dom_sf"/>
</dbReference>
<proteinExistence type="predicted"/>
<feature type="repeat" description="TPR" evidence="3">
    <location>
        <begin position="371"/>
        <end position="404"/>
    </location>
</feature>
<feature type="compositionally biased region" description="Basic and acidic residues" evidence="4">
    <location>
        <begin position="74"/>
        <end position="84"/>
    </location>
</feature>
<dbReference type="Pfam" id="PF13432">
    <property type="entry name" value="TPR_16"/>
    <property type="match status" value="1"/>
</dbReference>
<comment type="caution">
    <text evidence="6">The sequence shown here is derived from an EMBL/GenBank/DDBJ whole genome shotgun (WGS) entry which is preliminary data.</text>
</comment>
<dbReference type="PANTHER" id="PTHR44943:SF11">
    <property type="entry name" value="CELLULOSE SYNTHASE OPERON PROTEIN C"/>
    <property type="match status" value="1"/>
</dbReference>
<feature type="region of interest" description="Disordered" evidence="4">
    <location>
        <begin position="555"/>
        <end position="580"/>
    </location>
</feature>
<dbReference type="AlphaFoldDB" id="A0A2N1PJR4"/>
<organism evidence="6 7">
    <name type="scientific">Candidatus Wallbacteria bacterium HGW-Wallbacteria-1</name>
    <dbReference type="NCBI Taxonomy" id="2013854"/>
    <lineage>
        <taxon>Bacteria</taxon>
        <taxon>Candidatus Walliibacteriota</taxon>
    </lineage>
</organism>
<feature type="region of interest" description="Disordered" evidence="4">
    <location>
        <begin position="54"/>
        <end position="84"/>
    </location>
</feature>
<keyword evidence="2 3" id="KW-0802">TPR repeat</keyword>
<dbReference type="InterPro" id="IPR051685">
    <property type="entry name" value="Ycf3/AcsC/BcsC/TPR_MFPF"/>
</dbReference>
<name>A0A2N1PJR4_9BACT</name>
<reference evidence="6 7" key="1">
    <citation type="journal article" date="2017" name="ISME J.">
        <title>Potential for microbial H2 and metal transformations associated with novel bacteria and archaea in deep terrestrial subsurface sediments.</title>
        <authorList>
            <person name="Hernsdorf A.W."/>
            <person name="Amano Y."/>
            <person name="Miyakawa K."/>
            <person name="Ise K."/>
            <person name="Suzuki Y."/>
            <person name="Anantharaman K."/>
            <person name="Probst A."/>
            <person name="Burstein D."/>
            <person name="Thomas B.C."/>
            <person name="Banfield J.F."/>
        </authorList>
    </citation>
    <scope>NUCLEOTIDE SEQUENCE [LARGE SCALE GENOMIC DNA]</scope>
    <source>
        <strain evidence="6">HGW-Wallbacteria-1</strain>
    </source>
</reference>
<evidence type="ECO:0000256" key="3">
    <source>
        <dbReference type="PROSITE-ProRule" id="PRU00339"/>
    </source>
</evidence>
<keyword evidence="5" id="KW-0812">Transmembrane</keyword>
<dbReference type="Proteomes" id="UP000233256">
    <property type="component" value="Unassembled WGS sequence"/>
</dbReference>
<gene>
    <name evidence="6" type="ORF">CVV64_18190</name>
</gene>
<dbReference type="SUPFAM" id="SSF48452">
    <property type="entry name" value="TPR-like"/>
    <property type="match status" value="2"/>
</dbReference>
<dbReference type="InterPro" id="IPR019734">
    <property type="entry name" value="TPR_rpt"/>
</dbReference>
<evidence type="ECO:0000256" key="1">
    <source>
        <dbReference type="ARBA" id="ARBA00022737"/>
    </source>
</evidence>
<dbReference type="PROSITE" id="PS50005">
    <property type="entry name" value="TPR"/>
    <property type="match status" value="3"/>
</dbReference>
<accession>A0A2N1PJR4</accession>
<keyword evidence="1" id="KW-0677">Repeat</keyword>